<reference evidence="12 13" key="1">
    <citation type="journal article" date="2011" name="Proc. Natl. Acad. Sci. U.S.A.">
        <title>Niche of harmful alga Aureococcus anophagefferens revealed through ecogenomics.</title>
        <authorList>
            <person name="Gobler C.J."/>
            <person name="Berry D.L."/>
            <person name="Dyhrman S.T."/>
            <person name="Wilhelm S.W."/>
            <person name="Salamov A."/>
            <person name="Lobanov A.V."/>
            <person name="Zhang Y."/>
            <person name="Collier J.L."/>
            <person name="Wurch L.L."/>
            <person name="Kustka A.B."/>
            <person name="Dill B.D."/>
            <person name="Shah M."/>
            <person name="VerBerkmoes N.C."/>
            <person name="Kuo A."/>
            <person name="Terry A."/>
            <person name="Pangilinan J."/>
            <person name="Lindquist E.A."/>
            <person name="Lucas S."/>
            <person name="Paulsen I.T."/>
            <person name="Hattenrath-Lehmann T.K."/>
            <person name="Talmage S.C."/>
            <person name="Walker E.A."/>
            <person name="Koch F."/>
            <person name="Burson A.M."/>
            <person name="Marcoval M.A."/>
            <person name="Tang Y.Z."/>
            <person name="Lecleir G.R."/>
            <person name="Coyne K.J."/>
            <person name="Berg G.M."/>
            <person name="Bertrand E.M."/>
            <person name="Saito M.A."/>
            <person name="Gladyshev V.N."/>
            <person name="Grigoriev I.V."/>
        </authorList>
    </citation>
    <scope>NUCLEOTIDE SEQUENCE [LARGE SCALE GENOMIC DNA]</scope>
    <source>
        <strain evidence="13">CCMP 1984</strain>
    </source>
</reference>
<feature type="non-terminal residue" evidence="12">
    <location>
        <position position="1"/>
    </location>
</feature>
<feature type="non-terminal residue" evidence="12">
    <location>
        <position position="174"/>
    </location>
</feature>
<dbReference type="eggNOG" id="KOG0698">
    <property type="taxonomic scope" value="Eukaryota"/>
</dbReference>
<proteinExistence type="inferred from homology"/>
<keyword evidence="13" id="KW-1185">Reference proteome</keyword>
<dbReference type="PROSITE" id="PS51746">
    <property type="entry name" value="PPM_2"/>
    <property type="match status" value="1"/>
</dbReference>
<comment type="catalytic activity">
    <reaction evidence="9">
        <text>O-phospho-L-seryl-[protein] + H2O = L-seryl-[protein] + phosphate</text>
        <dbReference type="Rhea" id="RHEA:20629"/>
        <dbReference type="Rhea" id="RHEA-COMP:9863"/>
        <dbReference type="Rhea" id="RHEA-COMP:11604"/>
        <dbReference type="ChEBI" id="CHEBI:15377"/>
        <dbReference type="ChEBI" id="CHEBI:29999"/>
        <dbReference type="ChEBI" id="CHEBI:43474"/>
        <dbReference type="ChEBI" id="CHEBI:83421"/>
        <dbReference type="EC" id="3.1.3.16"/>
    </reaction>
</comment>
<keyword evidence="4" id="KW-0479">Metal-binding</keyword>
<feature type="domain" description="PPM-type phosphatase" evidence="11">
    <location>
        <begin position="1"/>
        <end position="174"/>
    </location>
</feature>
<dbReference type="SMART" id="SM00332">
    <property type="entry name" value="PP2Cc"/>
    <property type="match status" value="1"/>
</dbReference>
<evidence type="ECO:0000256" key="7">
    <source>
        <dbReference type="ARBA" id="ARBA00022912"/>
    </source>
</evidence>
<comment type="catalytic activity">
    <reaction evidence="10">
        <text>O-phospho-L-threonyl-[protein] + H2O = L-threonyl-[protein] + phosphate</text>
        <dbReference type="Rhea" id="RHEA:47004"/>
        <dbReference type="Rhea" id="RHEA-COMP:11060"/>
        <dbReference type="Rhea" id="RHEA-COMP:11605"/>
        <dbReference type="ChEBI" id="CHEBI:15377"/>
        <dbReference type="ChEBI" id="CHEBI:30013"/>
        <dbReference type="ChEBI" id="CHEBI:43474"/>
        <dbReference type="ChEBI" id="CHEBI:61977"/>
        <dbReference type="EC" id="3.1.3.16"/>
    </reaction>
</comment>
<dbReference type="CDD" id="cd00143">
    <property type="entry name" value="PP2Cc"/>
    <property type="match status" value="1"/>
</dbReference>
<evidence type="ECO:0000256" key="6">
    <source>
        <dbReference type="ARBA" id="ARBA00022842"/>
    </source>
</evidence>
<evidence type="ECO:0000256" key="2">
    <source>
        <dbReference type="ARBA" id="ARBA00006702"/>
    </source>
</evidence>
<accession>F0YQ49</accession>
<evidence type="ECO:0000256" key="10">
    <source>
        <dbReference type="ARBA" id="ARBA00048336"/>
    </source>
</evidence>
<gene>
    <name evidence="12" type="ORF">AURANDRAFT_5711</name>
</gene>
<evidence type="ECO:0000313" key="13">
    <source>
        <dbReference type="Proteomes" id="UP000002729"/>
    </source>
</evidence>
<dbReference type="EMBL" id="GL833326">
    <property type="protein sequence ID" value="EGB02760.1"/>
    <property type="molecule type" value="Genomic_DNA"/>
</dbReference>
<dbReference type="RefSeq" id="XP_009042540.1">
    <property type="nucleotide sequence ID" value="XM_009044292.1"/>
</dbReference>
<dbReference type="PANTHER" id="PTHR13832:SF803">
    <property type="entry name" value="PROTEIN PHOSPHATASE 1G"/>
    <property type="match status" value="1"/>
</dbReference>
<dbReference type="KEGG" id="aaf:AURANDRAFT_5711"/>
<dbReference type="FunCoup" id="F0YQ49">
    <property type="interactions" value="1"/>
</dbReference>
<evidence type="ECO:0000259" key="11">
    <source>
        <dbReference type="PROSITE" id="PS51746"/>
    </source>
</evidence>
<dbReference type="GO" id="GO:0046872">
    <property type="term" value="F:metal ion binding"/>
    <property type="evidence" value="ECO:0007669"/>
    <property type="project" value="UniProtKB-KW"/>
</dbReference>
<evidence type="ECO:0000313" key="12">
    <source>
        <dbReference type="EMBL" id="EGB02760.1"/>
    </source>
</evidence>
<keyword evidence="6" id="KW-0460">Magnesium</keyword>
<evidence type="ECO:0000256" key="8">
    <source>
        <dbReference type="ARBA" id="ARBA00023211"/>
    </source>
</evidence>
<dbReference type="GeneID" id="20222588"/>
<dbReference type="InterPro" id="IPR001932">
    <property type="entry name" value="PPM-type_phosphatase-like_dom"/>
</dbReference>
<dbReference type="InterPro" id="IPR015655">
    <property type="entry name" value="PP2C"/>
</dbReference>
<keyword evidence="8" id="KW-0464">Manganese</keyword>
<dbReference type="InParanoid" id="F0YQ49"/>
<dbReference type="OMA" id="VVICTIE"/>
<organism evidence="13">
    <name type="scientific">Aureococcus anophagefferens</name>
    <name type="common">Harmful bloom alga</name>
    <dbReference type="NCBI Taxonomy" id="44056"/>
    <lineage>
        <taxon>Eukaryota</taxon>
        <taxon>Sar</taxon>
        <taxon>Stramenopiles</taxon>
        <taxon>Ochrophyta</taxon>
        <taxon>Pelagophyceae</taxon>
        <taxon>Pelagomonadales</taxon>
        <taxon>Pelagomonadaceae</taxon>
        <taxon>Aureococcus</taxon>
    </lineage>
</organism>
<sequence>AGATSVVAAVRGDTVIVANAGDSRAVLCRKGVAVPLSEDHKPANAGESERILAAGGFVTAQGRVNGNLNLSRSLGDLKYKGNKALGRDRQMITAEPDVAVHTLVARDDEFMVLACDGVWDVLSNQECVDFVRERIATTPPAVIAEQIFDRCIADDPKTTQGIGGDNMTAVIVKF</sequence>
<dbReference type="EC" id="3.1.3.16" evidence="3"/>
<dbReference type="Gene3D" id="3.60.40.10">
    <property type="entry name" value="PPM-type phosphatase domain"/>
    <property type="match status" value="1"/>
</dbReference>
<dbReference type="GO" id="GO:0004722">
    <property type="term" value="F:protein serine/threonine phosphatase activity"/>
    <property type="evidence" value="ECO:0007669"/>
    <property type="project" value="UniProtKB-EC"/>
</dbReference>
<keyword evidence="7" id="KW-0904">Protein phosphatase</keyword>
<dbReference type="SUPFAM" id="SSF81606">
    <property type="entry name" value="PP2C-like"/>
    <property type="match status" value="1"/>
</dbReference>
<comment type="cofactor">
    <cofactor evidence="1">
        <name>Mn(2+)</name>
        <dbReference type="ChEBI" id="CHEBI:29035"/>
    </cofactor>
</comment>
<evidence type="ECO:0000256" key="4">
    <source>
        <dbReference type="ARBA" id="ARBA00022723"/>
    </source>
</evidence>
<dbReference type="PANTHER" id="PTHR13832">
    <property type="entry name" value="PROTEIN PHOSPHATASE 2C"/>
    <property type="match status" value="1"/>
</dbReference>
<evidence type="ECO:0000256" key="9">
    <source>
        <dbReference type="ARBA" id="ARBA00047761"/>
    </source>
</evidence>
<dbReference type="Pfam" id="PF00481">
    <property type="entry name" value="PP2C"/>
    <property type="match status" value="1"/>
</dbReference>
<dbReference type="InterPro" id="IPR036457">
    <property type="entry name" value="PPM-type-like_dom_sf"/>
</dbReference>
<evidence type="ECO:0000256" key="5">
    <source>
        <dbReference type="ARBA" id="ARBA00022801"/>
    </source>
</evidence>
<dbReference type="OrthoDB" id="10264738at2759"/>
<name>F0YQ49_AURAN</name>
<dbReference type="AlphaFoldDB" id="F0YQ49"/>
<keyword evidence="5" id="KW-0378">Hydrolase</keyword>
<dbReference type="Proteomes" id="UP000002729">
    <property type="component" value="Unassembled WGS sequence"/>
</dbReference>
<evidence type="ECO:0000256" key="1">
    <source>
        <dbReference type="ARBA" id="ARBA00001936"/>
    </source>
</evidence>
<protein>
    <recommendedName>
        <fullName evidence="3">protein-serine/threonine phosphatase</fullName>
        <ecNumber evidence="3">3.1.3.16</ecNumber>
    </recommendedName>
</protein>
<evidence type="ECO:0000256" key="3">
    <source>
        <dbReference type="ARBA" id="ARBA00013081"/>
    </source>
</evidence>
<comment type="similarity">
    <text evidence="2">Belongs to the PP2C family.</text>
</comment>